<organism evidence="5">
    <name type="scientific">uncultured Thermomicrobiales bacterium</name>
    <dbReference type="NCBI Taxonomy" id="1645740"/>
    <lineage>
        <taxon>Bacteria</taxon>
        <taxon>Pseudomonadati</taxon>
        <taxon>Thermomicrobiota</taxon>
        <taxon>Thermomicrobia</taxon>
        <taxon>Thermomicrobiales</taxon>
        <taxon>environmental samples</taxon>
    </lineage>
</organism>
<feature type="compositionally biased region" description="Low complexity" evidence="3">
    <location>
        <begin position="15"/>
        <end position="25"/>
    </location>
</feature>
<dbReference type="PANTHER" id="PTHR42776:SF27">
    <property type="entry name" value="DIPEPTIDYL PEPTIDASE FAMILY MEMBER 6"/>
    <property type="match status" value="1"/>
</dbReference>
<dbReference type="Pfam" id="PF07676">
    <property type="entry name" value="PD40"/>
    <property type="match status" value="4"/>
</dbReference>
<dbReference type="GO" id="GO:0004252">
    <property type="term" value="F:serine-type endopeptidase activity"/>
    <property type="evidence" value="ECO:0007669"/>
    <property type="project" value="TreeGrafter"/>
</dbReference>
<dbReference type="PANTHER" id="PTHR42776">
    <property type="entry name" value="SERINE PEPTIDASE S9 FAMILY MEMBER"/>
    <property type="match status" value="1"/>
</dbReference>
<dbReference type="Gene3D" id="2.120.10.30">
    <property type="entry name" value="TolB, C-terminal domain"/>
    <property type="match status" value="2"/>
</dbReference>
<dbReference type="EMBL" id="CADCWF010000015">
    <property type="protein sequence ID" value="CAA9536549.1"/>
    <property type="molecule type" value="Genomic_DNA"/>
</dbReference>
<dbReference type="GO" id="GO:0006508">
    <property type="term" value="P:proteolysis"/>
    <property type="evidence" value="ECO:0007669"/>
    <property type="project" value="InterPro"/>
</dbReference>
<gene>
    <name evidence="5" type="ORF">AVDCRST_MAG59-382</name>
</gene>
<keyword evidence="2" id="KW-0645">Protease</keyword>
<protein>
    <submittedName>
        <fullName evidence="5">Acylamino-acid-releasing enzyme</fullName>
        <ecNumber evidence="5">3.4.19.1</ecNumber>
    </submittedName>
</protein>
<feature type="region of interest" description="Disordered" evidence="3">
    <location>
        <begin position="113"/>
        <end position="141"/>
    </location>
</feature>
<accession>A0A6J4U0B7</accession>
<dbReference type="Pfam" id="PF00326">
    <property type="entry name" value="Peptidase_S9"/>
    <property type="match status" value="1"/>
</dbReference>
<dbReference type="Gene3D" id="3.40.50.1820">
    <property type="entry name" value="alpha/beta hydrolase"/>
    <property type="match status" value="1"/>
</dbReference>
<dbReference type="InterPro" id="IPR011042">
    <property type="entry name" value="6-blade_b-propeller_TolB-like"/>
</dbReference>
<proteinExistence type="predicted"/>
<dbReference type="SUPFAM" id="SSF82171">
    <property type="entry name" value="DPP6 N-terminal domain-like"/>
    <property type="match status" value="1"/>
</dbReference>
<evidence type="ECO:0000313" key="5">
    <source>
        <dbReference type="EMBL" id="CAA9536549.1"/>
    </source>
</evidence>
<feature type="region of interest" description="Disordered" evidence="3">
    <location>
        <begin position="1"/>
        <end position="26"/>
    </location>
</feature>
<dbReference type="AlphaFoldDB" id="A0A6J4U0B7"/>
<evidence type="ECO:0000256" key="1">
    <source>
        <dbReference type="ARBA" id="ARBA00022801"/>
    </source>
</evidence>
<keyword evidence="2" id="KW-0720">Serine protease</keyword>
<dbReference type="EC" id="3.4.19.1" evidence="5"/>
<evidence type="ECO:0000259" key="4">
    <source>
        <dbReference type="Pfam" id="PF00326"/>
    </source>
</evidence>
<keyword evidence="1 5" id="KW-0378">Hydrolase</keyword>
<feature type="domain" description="Peptidase S9 prolyl oligopeptidase catalytic" evidence="4">
    <location>
        <begin position="499"/>
        <end position="706"/>
    </location>
</feature>
<dbReference type="InterPro" id="IPR011659">
    <property type="entry name" value="WD40"/>
</dbReference>
<dbReference type="InterPro" id="IPR001375">
    <property type="entry name" value="Peptidase_S9_cat"/>
</dbReference>
<evidence type="ECO:0000256" key="2">
    <source>
        <dbReference type="ARBA" id="ARBA00022825"/>
    </source>
</evidence>
<dbReference type="SUPFAM" id="SSF53474">
    <property type="entry name" value="alpha/beta-Hydrolases"/>
    <property type="match status" value="1"/>
</dbReference>
<sequence>MRASPGKGVSLSPRAAASTSSATSTLAKRPITADDLFAIPIVGDPRSSPDGSRVAYVVTHLDKEADDYRSAVWLVPIEGGVPRQLTAGAARDSSPRWSPDGRTLAFVSTRAPMVPAAPDPSATGKDGKGANTTAEPPKPLPQIWLLPVDGGEPRQLTNRPFGATSPAWSPDGGTVAFLSPTAPEEDSQIHRTEAVADERVIDLIRYKHDGRGFVADRYTHLWTVPAAGGEPRRLTAGPHDDDQPAWSPDGRSIAFVSNRGPGHERNAVSAIYLVPATGGDTRPLVEWDARFHSPAWSPDGRLLAFAGHDGAAESGRIDRLWTVPTTGGEPDCRTADWDVDCSDVGMSDLYTSTDVRPAWVGDDPALLTLASMNGEVHAWRVPLDKGQPALLSGGRRRVAAALSAGDGLVLLSGDLTHPFELSRCAADGSAEHPLTAHSGPFLNQVALAVPGELRVRAPDGGEVQGWMLKPPGADAGDPLPTILQIHGGPHAMYGSSPFHELQLMAAKGYLVLFSNPRGSAGYGEAFATTTRAAWGETDAPDVLAVVDEVVARGLADPARLGVCGGSYGGYLTNWLVGHDGRFAAAVTMRCVSNFHSFYGTSDIGFDFGEVEFGGTPWGDAARLLALSPISSVEKIETPLLIVHNEGDLRCPIEQAEQLFVALKRLDKPTRFVRIPEEDHDLSRTGKPSRRLARLHHLLGWFDHHLQPASGGGEVKA</sequence>
<dbReference type="InterPro" id="IPR029058">
    <property type="entry name" value="AB_hydrolase_fold"/>
</dbReference>
<name>A0A6J4U0B7_9BACT</name>
<dbReference type="GO" id="GO:0008242">
    <property type="term" value="F:omega peptidase activity"/>
    <property type="evidence" value="ECO:0007669"/>
    <property type="project" value="UniProtKB-EC"/>
</dbReference>
<reference evidence="5" key="1">
    <citation type="submission" date="2020-02" db="EMBL/GenBank/DDBJ databases">
        <authorList>
            <person name="Meier V. D."/>
        </authorList>
    </citation>
    <scope>NUCLEOTIDE SEQUENCE</scope>
    <source>
        <strain evidence="5">AVDCRST_MAG59</strain>
    </source>
</reference>
<evidence type="ECO:0000256" key="3">
    <source>
        <dbReference type="SAM" id="MobiDB-lite"/>
    </source>
</evidence>